<evidence type="ECO:0000256" key="12">
    <source>
        <dbReference type="PROSITE-ProRule" id="PRU10141"/>
    </source>
</evidence>
<keyword evidence="3 9" id="KW-0547">Nucleotide-binding</keyword>
<dbReference type="InterPro" id="IPR017441">
    <property type="entry name" value="Protein_kinase_ATP_BS"/>
</dbReference>
<dbReference type="InterPro" id="IPR008266">
    <property type="entry name" value="Tyr_kinase_AS"/>
</dbReference>
<dbReference type="STRING" id="74873.A0A084WBL5"/>
<dbReference type="GO" id="GO:0007169">
    <property type="term" value="P:cell surface receptor protein tyrosine kinase signaling pathway"/>
    <property type="evidence" value="ECO:0007669"/>
    <property type="project" value="TreeGrafter"/>
</dbReference>
<feature type="binding site" evidence="9 12">
    <location>
        <position position="62"/>
    </location>
    <ligand>
        <name>ATP</name>
        <dbReference type="ChEBI" id="CHEBI:30616"/>
    </ligand>
</feature>
<dbReference type="OrthoDB" id="3256376at2759"/>
<feature type="active site" description="Proton acceptor" evidence="8">
    <location>
        <position position="191"/>
    </location>
</feature>
<keyword evidence="4" id="KW-0418">Kinase</keyword>
<dbReference type="OMA" id="CCTERSP"/>
<dbReference type="GO" id="GO:0005524">
    <property type="term" value="F:ATP binding"/>
    <property type="evidence" value="ECO:0007669"/>
    <property type="project" value="UniProtKB-UniRule"/>
</dbReference>
<dbReference type="Gene3D" id="3.30.200.20">
    <property type="entry name" value="Phosphorylase Kinase, domain 1"/>
    <property type="match status" value="1"/>
</dbReference>
<dbReference type="PROSITE" id="PS50011">
    <property type="entry name" value="PROTEIN_KINASE_DOM"/>
    <property type="match status" value="1"/>
</dbReference>
<dbReference type="AlphaFoldDB" id="A0A084WBL5"/>
<dbReference type="GO" id="GO:0004714">
    <property type="term" value="F:transmembrane receptor protein tyrosine kinase activity"/>
    <property type="evidence" value="ECO:0007669"/>
    <property type="project" value="UniProtKB-EC"/>
</dbReference>
<dbReference type="VEuPathDB" id="VectorBase:ASIC015579"/>
<dbReference type="GO" id="GO:0005886">
    <property type="term" value="C:plasma membrane"/>
    <property type="evidence" value="ECO:0007669"/>
    <property type="project" value="TreeGrafter"/>
</dbReference>
<feature type="domain" description="Protein kinase" evidence="13">
    <location>
        <begin position="28"/>
        <end position="327"/>
    </location>
</feature>
<dbReference type="PANTHER" id="PTHR24416">
    <property type="entry name" value="TYROSINE-PROTEIN KINASE RECEPTOR"/>
    <property type="match status" value="1"/>
</dbReference>
<keyword evidence="5 9" id="KW-0067">ATP-binding</keyword>
<dbReference type="VEuPathDB" id="VectorBase:ASIS022700"/>
<feature type="binding site" evidence="10">
    <location>
        <position position="209"/>
    </location>
    <ligand>
        <name>Mg(2+)</name>
        <dbReference type="ChEBI" id="CHEBI:18420"/>
    </ligand>
</feature>
<dbReference type="Proteomes" id="UP000030765">
    <property type="component" value="Unassembled WGS sequence"/>
</dbReference>
<dbReference type="PIRSF" id="PIRSF000615">
    <property type="entry name" value="TyrPK_CSF1-R"/>
    <property type="match status" value="1"/>
</dbReference>
<dbReference type="EMBL" id="ATLV01022368">
    <property type="status" value="NOT_ANNOTATED_CDS"/>
    <property type="molecule type" value="Genomic_DNA"/>
</dbReference>
<dbReference type="GO" id="GO:0043235">
    <property type="term" value="C:receptor complex"/>
    <property type="evidence" value="ECO:0007669"/>
    <property type="project" value="TreeGrafter"/>
</dbReference>
<dbReference type="Pfam" id="PF07714">
    <property type="entry name" value="PK_Tyr_Ser-Thr"/>
    <property type="match status" value="1"/>
</dbReference>
<feature type="binding site" evidence="9">
    <location>
        <begin position="35"/>
        <end position="42"/>
    </location>
    <ligand>
        <name>ATP</name>
        <dbReference type="ChEBI" id="CHEBI:30616"/>
    </ligand>
</feature>
<evidence type="ECO:0000256" key="7">
    <source>
        <dbReference type="ARBA" id="ARBA00051243"/>
    </source>
</evidence>
<name>A0A084WBL5_ANOSI</name>
<evidence type="ECO:0000313" key="15">
    <source>
        <dbReference type="EnsemblMetazoa" id="ASIC015579-PA"/>
    </source>
</evidence>
<reference evidence="14 16" key="1">
    <citation type="journal article" date="2014" name="BMC Genomics">
        <title>Genome sequence of Anopheles sinensis provides insight into genetics basis of mosquito competence for malaria parasites.</title>
        <authorList>
            <person name="Zhou D."/>
            <person name="Zhang D."/>
            <person name="Ding G."/>
            <person name="Shi L."/>
            <person name="Hou Q."/>
            <person name="Ye Y."/>
            <person name="Xu Y."/>
            <person name="Zhou H."/>
            <person name="Xiong C."/>
            <person name="Li S."/>
            <person name="Yu J."/>
            <person name="Hong S."/>
            <person name="Yu X."/>
            <person name="Zou P."/>
            <person name="Chen C."/>
            <person name="Chang X."/>
            <person name="Wang W."/>
            <person name="Lv Y."/>
            <person name="Sun Y."/>
            <person name="Ma L."/>
            <person name="Shen B."/>
            <person name="Zhu C."/>
        </authorList>
    </citation>
    <scope>NUCLEOTIDE SEQUENCE [LARGE SCALE GENOMIC DNA]</scope>
</reference>
<dbReference type="PANTHER" id="PTHR24416:SF600">
    <property type="entry name" value="PDGF- AND VEGF-RECEPTOR RELATED, ISOFORM J"/>
    <property type="match status" value="1"/>
</dbReference>
<evidence type="ECO:0000313" key="16">
    <source>
        <dbReference type="Proteomes" id="UP000030765"/>
    </source>
</evidence>
<dbReference type="InterPro" id="IPR000719">
    <property type="entry name" value="Prot_kinase_dom"/>
</dbReference>
<protein>
    <submittedName>
        <fullName evidence="15">Protein kinase domain-containing protein</fullName>
    </submittedName>
</protein>
<dbReference type="GO" id="GO:0046872">
    <property type="term" value="F:metal ion binding"/>
    <property type="evidence" value="ECO:0007669"/>
    <property type="project" value="UniProtKB-KW"/>
</dbReference>
<dbReference type="Gene3D" id="1.10.510.10">
    <property type="entry name" value="Transferase(Phosphotransferase) domain 1"/>
    <property type="match status" value="1"/>
</dbReference>
<feature type="binding site" evidence="10">
    <location>
        <position position="196"/>
    </location>
    <ligand>
        <name>Mg(2+)</name>
        <dbReference type="ChEBI" id="CHEBI:18420"/>
    </ligand>
</feature>
<evidence type="ECO:0000256" key="2">
    <source>
        <dbReference type="ARBA" id="ARBA00022679"/>
    </source>
</evidence>
<dbReference type="SUPFAM" id="SSF56112">
    <property type="entry name" value="Protein kinase-like (PK-like)"/>
    <property type="match status" value="1"/>
</dbReference>
<evidence type="ECO:0000256" key="9">
    <source>
        <dbReference type="PIRSR" id="PIRSR000615-2"/>
    </source>
</evidence>
<dbReference type="CDD" id="cd00192">
    <property type="entry name" value="PTKc"/>
    <property type="match status" value="1"/>
</dbReference>
<comment type="subcellular location">
    <subcellularLocation>
        <location evidence="1">Membrane</location>
        <topology evidence="1">Single-pass membrane protein</topology>
    </subcellularLocation>
</comment>
<evidence type="ECO:0000256" key="1">
    <source>
        <dbReference type="ARBA" id="ARBA00004167"/>
    </source>
</evidence>
<keyword evidence="2" id="KW-0808">Transferase</keyword>
<evidence type="ECO:0000256" key="5">
    <source>
        <dbReference type="ARBA" id="ARBA00022840"/>
    </source>
</evidence>
<keyword evidence="6" id="KW-0829">Tyrosine-protein kinase</keyword>
<evidence type="ECO:0000256" key="4">
    <source>
        <dbReference type="ARBA" id="ARBA00022777"/>
    </source>
</evidence>
<evidence type="ECO:0000256" key="3">
    <source>
        <dbReference type="ARBA" id="ARBA00022741"/>
    </source>
</evidence>
<keyword evidence="10" id="KW-0460">Magnesium</keyword>
<evidence type="ECO:0000256" key="11">
    <source>
        <dbReference type="PIRSR" id="PIRSR000615-4"/>
    </source>
</evidence>
<gene>
    <name evidence="14" type="ORF">ZHAS_00015579</name>
</gene>
<comment type="catalytic activity">
    <reaction evidence="7">
        <text>L-tyrosyl-[protein] + ATP = O-phospho-L-tyrosyl-[protein] + ADP + H(+)</text>
        <dbReference type="Rhea" id="RHEA:10596"/>
        <dbReference type="Rhea" id="RHEA-COMP:10136"/>
        <dbReference type="Rhea" id="RHEA-COMP:20101"/>
        <dbReference type="ChEBI" id="CHEBI:15378"/>
        <dbReference type="ChEBI" id="CHEBI:30616"/>
        <dbReference type="ChEBI" id="CHEBI:46858"/>
        <dbReference type="ChEBI" id="CHEBI:61978"/>
        <dbReference type="ChEBI" id="CHEBI:456216"/>
        <dbReference type="EC" id="2.7.10.1"/>
    </reaction>
</comment>
<dbReference type="PRINTS" id="PR00109">
    <property type="entry name" value="TYRKINASE"/>
</dbReference>
<feature type="site" description="Important for interaction with phosphotyrosine-binding proteins" evidence="11">
    <location>
        <position position="335"/>
    </location>
</feature>
<organism evidence="14">
    <name type="scientific">Anopheles sinensis</name>
    <name type="common">Mosquito</name>
    <dbReference type="NCBI Taxonomy" id="74873"/>
    <lineage>
        <taxon>Eukaryota</taxon>
        <taxon>Metazoa</taxon>
        <taxon>Ecdysozoa</taxon>
        <taxon>Arthropoda</taxon>
        <taxon>Hexapoda</taxon>
        <taxon>Insecta</taxon>
        <taxon>Pterygota</taxon>
        <taxon>Neoptera</taxon>
        <taxon>Endopterygota</taxon>
        <taxon>Diptera</taxon>
        <taxon>Nematocera</taxon>
        <taxon>Culicoidea</taxon>
        <taxon>Culicidae</taxon>
        <taxon>Anophelinae</taxon>
        <taxon>Anopheles</taxon>
    </lineage>
</organism>
<dbReference type="InterPro" id="IPR011009">
    <property type="entry name" value="Kinase-like_dom_sf"/>
</dbReference>
<accession>A0A084WBL5</accession>
<reference evidence="15" key="2">
    <citation type="submission" date="2020-05" db="UniProtKB">
        <authorList>
            <consortium name="EnsemblMetazoa"/>
        </authorList>
    </citation>
    <scope>IDENTIFICATION</scope>
</reference>
<keyword evidence="16" id="KW-1185">Reference proteome</keyword>
<sequence>MPKENETNVSANSELIIPQMKRIKRNDLTFGRQLGEGEYGVVLMAEAKNILPNERSTTVAIKMMRYSDDDTIKKAMLAELKIIILIGQHLNIVNFLGAVTENIDKNELMIVLEYCPYGNVLDFIRSNKANFVDCSCQTLDVWRKFSKISDGMTTERKSTRTRFNTKDLICWSKQIADGMAFLKSKNVCHGDLAARNVLLCEKNVVKISDFGLARAYNYGGFYKKSGNDRLPYKWLALESMSHQIFNIATDVWSYGVLLWELFSLGVAPYPGIPLDDSFYTLLVEGYRMDRPRYATQKIYDIMCMCWKADPKLRPSFDNLAKMFNAMVPLDLQDHYMSLNDPYNDENNECFNDNNEFENV</sequence>
<dbReference type="InterPro" id="IPR050122">
    <property type="entry name" value="RTK"/>
</dbReference>
<evidence type="ECO:0000259" key="13">
    <source>
        <dbReference type="PROSITE" id="PS50011"/>
    </source>
</evidence>
<dbReference type="PROSITE" id="PS00107">
    <property type="entry name" value="PROTEIN_KINASE_ATP"/>
    <property type="match status" value="1"/>
</dbReference>
<keyword evidence="10" id="KW-0479">Metal-binding</keyword>
<dbReference type="PROSITE" id="PS00109">
    <property type="entry name" value="PROTEIN_KINASE_TYR"/>
    <property type="match status" value="1"/>
</dbReference>
<evidence type="ECO:0000256" key="10">
    <source>
        <dbReference type="PIRSR" id="PIRSR000615-3"/>
    </source>
</evidence>
<dbReference type="EMBL" id="KE525331">
    <property type="protein sequence ID" value="KFB47609.1"/>
    <property type="molecule type" value="Genomic_DNA"/>
</dbReference>
<evidence type="ECO:0000313" key="14">
    <source>
        <dbReference type="EMBL" id="KFB47609.1"/>
    </source>
</evidence>
<evidence type="ECO:0000256" key="8">
    <source>
        <dbReference type="PIRSR" id="PIRSR000615-1"/>
    </source>
</evidence>
<dbReference type="InterPro" id="IPR001245">
    <property type="entry name" value="Ser-Thr/Tyr_kinase_cat_dom"/>
</dbReference>
<feature type="binding site" evidence="9">
    <location>
        <position position="195"/>
    </location>
    <ligand>
        <name>ATP</name>
        <dbReference type="ChEBI" id="CHEBI:30616"/>
    </ligand>
</feature>
<dbReference type="FunFam" id="1.10.510.10:FF:000554">
    <property type="entry name" value="Predicted protein"/>
    <property type="match status" value="1"/>
</dbReference>
<evidence type="ECO:0000256" key="6">
    <source>
        <dbReference type="ARBA" id="ARBA00023137"/>
    </source>
</evidence>
<proteinExistence type="predicted"/>
<dbReference type="EnsemblMetazoa" id="ASIC015579-RA">
    <property type="protein sequence ID" value="ASIC015579-PA"/>
    <property type="gene ID" value="ASIC015579"/>
</dbReference>